<keyword evidence="10" id="KW-1185">Reference proteome</keyword>
<keyword evidence="2" id="KW-0805">Transcription regulation</keyword>
<evidence type="ECO:0000313" key="8">
    <source>
        <dbReference type="EMBL" id="VDN53531.1"/>
    </source>
</evidence>
<protein>
    <submittedName>
        <fullName evidence="11">DZF domain-containing protein</fullName>
    </submittedName>
</protein>
<accession>A0A0N4UPQ5</accession>
<dbReference type="PROSITE" id="PS50152">
    <property type="entry name" value="25A_SYNTH_3"/>
    <property type="match status" value="1"/>
</dbReference>
<dbReference type="InterPro" id="IPR043519">
    <property type="entry name" value="NT_sf"/>
</dbReference>
<sequence length="380" mass="42676">MRNRWRRNMMPYPGSGYVPHMGPVFACRPAPFDIVLCEENFQKTRENDDSDLTQALTKRHQELTPGQIEQSAITTLVTKVKGAIEKMTTTSTTSSIVIEESREVGSFKKGTMIAGHNVADIVIVLRSLPTVEAVSTLGQRIVEDLKANDKEVYEYIPRDFGCEIKRSKAIVRLLITTVPMNAKLLDPDLHLKESVMISHMAALRHALWFEENAKNSTIKVVIRLIKDIRNRFEQFAALNVWIIELVSHYAVLNTPSDQPLSTSQAFCRFFQLLAAGLLLPTSPALLDPCEPDRRIHQCLTYEEMDQICSVSQTLLRIICHGGYKHVLGLETSKGGLVTETTFWGDVVVTPLEAAYTDKVMDPLFAEEVNSQKEKSVGMDL</sequence>
<organism evidence="9 11">
    <name type="scientific">Dracunculus medinensis</name>
    <name type="common">Guinea worm</name>
    <dbReference type="NCBI Taxonomy" id="318479"/>
    <lineage>
        <taxon>Eukaryota</taxon>
        <taxon>Metazoa</taxon>
        <taxon>Ecdysozoa</taxon>
        <taxon>Nematoda</taxon>
        <taxon>Chromadorea</taxon>
        <taxon>Rhabditida</taxon>
        <taxon>Spirurina</taxon>
        <taxon>Dracunculoidea</taxon>
        <taxon>Dracunculidae</taxon>
        <taxon>Dracunculus</taxon>
    </lineage>
</organism>
<evidence type="ECO:0000256" key="5">
    <source>
        <dbReference type="ARBA" id="ARBA00023163"/>
    </source>
</evidence>
<dbReference type="FunFam" id="3.30.460.10:FF:000058">
    <property type="entry name" value="Interleukin enhancer-binding factor 2"/>
    <property type="match status" value="1"/>
</dbReference>
<dbReference type="Pfam" id="PF07528">
    <property type="entry name" value="DZF_N"/>
    <property type="match status" value="1"/>
</dbReference>
<dbReference type="Proteomes" id="UP000274756">
    <property type="component" value="Unassembled WGS sequence"/>
</dbReference>
<dbReference type="GO" id="GO:0003677">
    <property type="term" value="F:DNA binding"/>
    <property type="evidence" value="ECO:0007669"/>
    <property type="project" value="UniProtKB-KW"/>
</dbReference>
<name>A0A0N4UPQ5_DRAME</name>
<keyword evidence="6" id="KW-0539">Nucleus</keyword>
<dbReference type="InterPro" id="IPR049402">
    <property type="entry name" value="DZF_dom_C"/>
</dbReference>
<dbReference type="SUPFAM" id="SSF81301">
    <property type="entry name" value="Nucleotidyltransferase"/>
    <property type="match status" value="1"/>
</dbReference>
<proteinExistence type="predicted"/>
<dbReference type="PANTHER" id="PTHR46447">
    <property type="entry name" value="INTERLEUKIN ENHANCER-BINDING FACTOR"/>
    <property type="match status" value="1"/>
</dbReference>
<evidence type="ECO:0000256" key="1">
    <source>
        <dbReference type="ARBA" id="ARBA00004123"/>
    </source>
</evidence>
<dbReference type="Pfam" id="PF20965">
    <property type="entry name" value="DZF_C"/>
    <property type="match status" value="1"/>
</dbReference>
<dbReference type="InterPro" id="IPR049401">
    <property type="entry name" value="DZF_dom_N"/>
</dbReference>
<dbReference type="Gene3D" id="3.30.460.10">
    <property type="entry name" value="Beta Polymerase, domain 2"/>
    <property type="match status" value="1"/>
</dbReference>
<keyword evidence="5" id="KW-0804">Transcription</keyword>
<dbReference type="InterPro" id="IPR006561">
    <property type="entry name" value="DZF_dom"/>
</dbReference>
<dbReference type="InterPro" id="IPR052134">
    <property type="entry name" value="ILF2"/>
</dbReference>
<dbReference type="Gene3D" id="1.10.1410.40">
    <property type="match status" value="1"/>
</dbReference>
<dbReference type="STRING" id="318479.A0A0N4UPQ5"/>
<dbReference type="PANTHER" id="PTHR46447:SF1">
    <property type="entry name" value="INTERLEUKIN ENHANCER-BINDING FACTOR 2"/>
    <property type="match status" value="1"/>
</dbReference>
<dbReference type="OrthoDB" id="5775647at2759"/>
<dbReference type="AlphaFoldDB" id="A0A0N4UPQ5"/>
<evidence type="ECO:0000256" key="6">
    <source>
        <dbReference type="ARBA" id="ARBA00023242"/>
    </source>
</evidence>
<dbReference type="GO" id="GO:0003725">
    <property type="term" value="F:double-stranded RNA binding"/>
    <property type="evidence" value="ECO:0007669"/>
    <property type="project" value="TreeGrafter"/>
</dbReference>
<evidence type="ECO:0000256" key="3">
    <source>
        <dbReference type="ARBA" id="ARBA00023125"/>
    </source>
</evidence>
<dbReference type="WBParaSite" id="DME_0000995301-mRNA-1">
    <property type="protein sequence ID" value="DME_0000995301-mRNA-1"/>
    <property type="gene ID" value="DME_0000995301"/>
</dbReference>
<evidence type="ECO:0000313" key="11">
    <source>
        <dbReference type="WBParaSite" id="DME_0000995301-mRNA-1"/>
    </source>
</evidence>
<evidence type="ECO:0000256" key="2">
    <source>
        <dbReference type="ARBA" id="ARBA00023015"/>
    </source>
</evidence>
<reference evidence="11" key="1">
    <citation type="submission" date="2017-02" db="UniProtKB">
        <authorList>
            <consortium name="WormBaseParasite"/>
        </authorList>
    </citation>
    <scope>IDENTIFICATION</scope>
</reference>
<evidence type="ECO:0000259" key="7">
    <source>
        <dbReference type="PROSITE" id="PS51703"/>
    </source>
</evidence>
<dbReference type="Proteomes" id="UP000038040">
    <property type="component" value="Unplaced"/>
</dbReference>
<feature type="domain" description="DZF" evidence="7">
    <location>
        <begin position="28"/>
        <end position="370"/>
    </location>
</feature>
<gene>
    <name evidence="8" type="ORF">DME_LOCUS3504</name>
</gene>
<evidence type="ECO:0000313" key="10">
    <source>
        <dbReference type="Proteomes" id="UP000274756"/>
    </source>
</evidence>
<dbReference type="GO" id="GO:0045893">
    <property type="term" value="P:positive regulation of DNA-templated transcription"/>
    <property type="evidence" value="ECO:0007669"/>
    <property type="project" value="TreeGrafter"/>
</dbReference>
<keyword evidence="3" id="KW-0238">DNA-binding</keyword>
<dbReference type="SMART" id="SM00572">
    <property type="entry name" value="DZF"/>
    <property type="match status" value="1"/>
</dbReference>
<reference evidence="8 10" key="2">
    <citation type="submission" date="2018-11" db="EMBL/GenBank/DDBJ databases">
        <authorList>
            <consortium name="Pathogen Informatics"/>
        </authorList>
    </citation>
    <scope>NUCLEOTIDE SEQUENCE [LARGE SCALE GENOMIC DNA]</scope>
</reference>
<keyword evidence="4" id="KW-0010">Activator</keyword>
<comment type="subcellular location">
    <subcellularLocation>
        <location evidence="1">Nucleus</location>
    </subcellularLocation>
</comment>
<dbReference type="PROSITE" id="PS51703">
    <property type="entry name" value="DZF"/>
    <property type="match status" value="1"/>
</dbReference>
<evidence type="ECO:0000313" key="9">
    <source>
        <dbReference type="Proteomes" id="UP000038040"/>
    </source>
</evidence>
<dbReference type="GO" id="GO:0071013">
    <property type="term" value="C:catalytic step 2 spliceosome"/>
    <property type="evidence" value="ECO:0007669"/>
    <property type="project" value="TreeGrafter"/>
</dbReference>
<dbReference type="EMBL" id="UYYG01000142">
    <property type="protein sequence ID" value="VDN53531.1"/>
    <property type="molecule type" value="Genomic_DNA"/>
</dbReference>
<evidence type="ECO:0000256" key="4">
    <source>
        <dbReference type="ARBA" id="ARBA00023159"/>
    </source>
</evidence>